<dbReference type="AlphaFoldDB" id="A0A024TZN6"/>
<proteinExistence type="predicted"/>
<organism evidence="1">
    <name type="scientific">Aphanomyces invadans</name>
    <dbReference type="NCBI Taxonomy" id="157072"/>
    <lineage>
        <taxon>Eukaryota</taxon>
        <taxon>Sar</taxon>
        <taxon>Stramenopiles</taxon>
        <taxon>Oomycota</taxon>
        <taxon>Saprolegniomycetes</taxon>
        <taxon>Saprolegniales</taxon>
        <taxon>Verrucalvaceae</taxon>
        <taxon>Aphanomyces</taxon>
    </lineage>
</organism>
<name>A0A024TZN6_9STRA</name>
<dbReference type="EMBL" id="KI913967">
    <property type="protein sequence ID" value="ETV99640.1"/>
    <property type="molecule type" value="Genomic_DNA"/>
</dbReference>
<accession>A0A024TZN6</accession>
<dbReference type="OrthoDB" id="129077at2759"/>
<reference evidence="1" key="1">
    <citation type="submission" date="2013-12" db="EMBL/GenBank/DDBJ databases">
        <title>The Genome Sequence of Aphanomyces invadans NJM9701.</title>
        <authorList>
            <consortium name="The Broad Institute Genomics Platform"/>
            <person name="Russ C."/>
            <person name="Tyler B."/>
            <person name="van West P."/>
            <person name="Dieguez-Uribeondo J."/>
            <person name="Young S.K."/>
            <person name="Zeng Q."/>
            <person name="Gargeya S."/>
            <person name="Fitzgerald M."/>
            <person name="Abouelleil A."/>
            <person name="Alvarado L."/>
            <person name="Chapman S.B."/>
            <person name="Gainer-Dewar J."/>
            <person name="Goldberg J."/>
            <person name="Griggs A."/>
            <person name="Gujja S."/>
            <person name="Hansen M."/>
            <person name="Howarth C."/>
            <person name="Imamovic A."/>
            <person name="Ireland A."/>
            <person name="Larimer J."/>
            <person name="McCowan C."/>
            <person name="Murphy C."/>
            <person name="Pearson M."/>
            <person name="Poon T.W."/>
            <person name="Priest M."/>
            <person name="Roberts A."/>
            <person name="Saif S."/>
            <person name="Shea T."/>
            <person name="Sykes S."/>
            <person name="Wortman J."/>
            <person name="Nusbaum C."/>
            <person name="Birren B."/>
        </authorList>
    </citation>
    <scope>NUCLEOTIDE SEQUENCE [LARGE SCALE GENOMIC DNA]</scope>
    <source>
        <strain evidence="1">NJM9701</strain>
    </source>
</reference>
<dbReference type="GeneID" id="20085334"/>
<gene>
    <name evidence="1" type="ORF">H310_08284</name>
</gene>
<protein>
    <submittedName>
        <fullName evidence="1">Uncharacterized protein</fullName>
    </submittedName>
</protein>
<dbReference type="RefSeq" id="XP_008872196.1">
    <property type="nucleotide sequence ID" value="XM_008873974.1"/>
</dbReference>
<evidence type="ECO:0000313" key="1">
    <source>
        <dbReference type="EMBL" id="ETV99640.1"/>
    </source>
</evidence>
<dbReference type="VEuPathDB" id="FungiDB:H310_08284"/>
<sequence>MDTHDVPAFPRRHHILVMQEKTWMESNVSRDNIFESHVSKVGIDTAALLGYALSPLPPHVTSHCQPLDVSIIAPFKRHLCDLWIADDMNDNE</sequence>